<dbReference type="OrthoDB" id="10563613at2759"/>
<protein>
    <submittedName>
        <fullName evidence="1">Uncharacterized protein</fullName>
    </submittedName>
</protein>
<keyword evidence="2" id="KW-1185">Reference proteome</keyword>
<dbReference type="EMBL" id="CAJNNV010028602">
    <property type="protein sequence ID" value="CAE8625181.1"/>
    <property type="molecule type" value="Genomic_DNA"/>
</dbReference>
<dbReference type="Proteomes" id="UP000654075">
    <property type="component" value="Unassembled WGS sequence"/>
</dbReference>
<evidence type="ECO:0000313" key="2">
    <source>
        <dbReference type="Proteomes" id="UP000654075"/>
    </source>
</evidence>
<comment type="caution">
    <text evidence="1">The sequence shown here is derived from an EMBL/GenBank/DDBJ whole genome shotgun (WGS) entry which is preliminary data.</text>
</comment>
<proteinExistence type="predicted"/>
<dbReference type="AlphaFoldDB" id="A0A813GIS5"/>
<feature type="non-terminal residue" evidence="1">
    <location>
        <position position="118"/>
    </location>
</feature>
<sequence>KAVHLTVARSAEGFTSFSLPDGEVHECHASSFLRQSAELELRPNAQLVAVDVLKVQEAIQVAWPDQRAVVHDGLELKFTSPPAGEEGICDKVVLLPVRLWLSLATSLRNMLCPKRKTA</sequence>
<organism evidence="1 2">
    <name type="scientific">Polarella glacialis</name>
    <name type="common">Dinoflagellate</name>
    <dbReference type="NCBI Taxonomy" id="89957"/>
    <lineage>
        <taxon>Eukaryota</taxon>
        <taxon>Sar</taxon>
        <taxon>Alveolata</taxon>
        <taxon>Dinophyceae</taxon>
        <taxon>Suessiales</taxon>
        <taxon>Suessiaceae</taxon>
        <taxon>Polarella</taxon>
    </lineage>
</organism>
<reference evidence="1" key="1">
    <citation type="submission" date="2021-02" db="EMBL/GenBank/DDBJ databases">
        <authorList>
            <person name="Dougan E. K."/>
            <person name="Rhodes N."/>
            <person name="Thang M."/>
            <person name="Chan C."/>
        </authorList>
    </citation>
    <scope>NUCLEOTIDE SEQUENCE</scope>
</reference>
<accession>A0A813GIS5</accession>
<evidence type="ECO:0000313" key="1">
    <source>
        <dbReference type="EMBL" id="CAE8625181.1"/>
    </source>
</evidence>
<name>A0A813GIS5_POLGL</name>
<gene>
    <name evidence="1" type="ORF">PGLA1383_LOCUS42209</name>
</gene>